<keyword evidence="2" id="KW-0680">Restriction system</keyword>
<dbReference type="SUPFAM" id="SSF116734">
    <property type="entry name" value="DNA methylase specificity domain"/>
    <property type="match status" value="2"/>
</dbReference>
<evidence type="ECO:0000256" key="1">
    <source>
        <dbReference type="ARBA" id="ARBA00010923"/>
    </source>
</evidence>
<dbReference type="PANTHER" id="PTHR30408">
    <property type="entry name" value="TYPE-1 RESTRICTION ENZYME ECOKI SPECIFICITY PROTEIN"/>
    <property type="match status" value="1"/>
</dbReference>
<reference evidence="5 6" key="1">
    <citation type="submission" date="2015-09" db="EMBL/GenBank/DDBJ databases">
        <authorList>
            <person name="Jackson K.R."/>
            <person name="Lunt B.L."/>
            <person name="Fisher J.N.B."/>
            <person name="Gardner A.V."/>
            <person name="Bailey M.E."/>
            <person name="Deus L.M."/>
            <person name="Earl A.S."/>
            <person name="Gibby P.D."/>
            <person name="Hartmann K.A."/>
            <person name="Liu J.E."/>
            <person name="Manci A.M."/>
            <person name="Nielsen D.A."/>
            <person name="Solomon M.B."/>
            <person name="Breakwell D.P."/>
            <person name="Burnett S.H."/>
            <person name="Grose J.H."/>
        </authorList>
    </citation>
    <scope>NUCLEOTIDE SEQUENCE [LARGE SCALE GENOMIC DNA]</scope>
    <source>
        <strain evidence="5 6">CECT 7799</strain>
    </source>
</reference>
<dbReference type="PANTHER" id="PTHR30408:SF13">
    <property type="entry name" value="TYPE I RESTRICTION ENZYME HINDI SPECIFICITY SUBUNIT"/>
    <property type="match status" value="1"/>
</dbReference>
<dbReference type="OrthoDB" id="512700at2"/>
<dbReference type="STRING" id="313367.JSE7799_02178"/>
<dbReference type="GO" id="GO:0003677">
    <property type="term" value="F:DNA binding"/>
    <property type="evidence" value="ECO:0007669"/>
    <property type="project" value="UniProtKB-KW"/>
</dbReference>
<feature type="domain" description="Type I restriction modification DNA specificity" evidence="4">
    <location>
        <begin position="3"/>
        <end position="155"/>
    </location>
</feature>
<evidence type="ECO:0000256" key="2">
    <source>
        <dbReference type="ARBA" id="ARBA00022747"/>
    </source>
</evidence>
<dbReference type="EMBL" id="CYPR01000145">
    <property type="protein sequence ID" value="CUH39451.1"/>
    <property type="molecule type" value="Genomic_DNA"/>
</dbReference>
<name>A0A0M7BAN3_9RHOB</name>
<gene>
    <name evidence="5" type="ORF">JSE7799_02178</name>
</gene>
<sequence>MSWADCELGDVVTLKRGHDLPNGKRKEGDIPVVSSSGITGWHNEAKAEAPGVVTGRYGTIGEVFFLDRPYWPLNTALYAIDFHENDPRFIAYFLRSHLKNYKSEKAAVPGVDRNVLHKLKVRCPDLPAQESIAAVLSAYDDLIENNRRRIALLEQAARLLYREWFVHFRFPGYETAKFVDGLPEGWERTAFSEAAFINQTTNWDKSKNRDIRMVPMGALSESGMICDASQFERREKPTGVKFMKGDTLFARITPCLENGKTAYVDFLDEGEVACGSTEFIVFRERKLSRYMIYLLAREDGFRQNAVTSMVGSSGRQRVQNSCFDKFMVSVPPDEIVVEFDQKAEPLFRQIASLVASNHKLAKARDILLPRLMDGRLSNPA</sequence>
<evidence type="ECO:0000313" key="6">
    <source>
        <dbReference type="Proteomes" id="UP000049455"/>
    </source>
</evidence>
<dbReference type="Pfam" id="PF01420">
    <property type="entry name" value="Methylase_S"/>
    <property type="match status" value="1"/>
</dbReference>
<evidence type="ECO:0000256" key="3">
    <source>
        <dbReference type="ARBA" id="ARBA00023125"/>
    </source>
</evidence>
<dbReference type="InterPro" id="IPR000055">
    <property type="entry name" value="Restrct_endonuc_typeI_TRD"/>
</dbReference>
<dbReference type="CDD" id="cd17260">
    <property type="entry name" value="RMtype1_S_EcoEI-TRD1-CR1_like"/>
    <property type="match status" value="1"/>
</dbReference>
<evidence type="ECO:0000259" key="4">
    <source>
        <dbReference type="Pfam" id="PF01420"/>
    </source>
</evidence>
<evidence type="ECO:0000313" key="5">
    <source>
        <dbReference type="EMBL" id="CUH39451.1"/>
    </source>
</evidence>
<dbReference type="CDD" id="cd17267">
    <property type="entry name" value="RMtype1_S_EcoAO83I-TRD1-CR1_like"/>
    <property type="match status" value="1"/>
</dbReference>
<organism evidence="5 6">
    <name type="scientific">Jannaschia seosinensis</name>
    <dbReference type="NCBI Taxonomy" id="313367"/>
    <lineage>
        <taxon>Bacteria</taxon>
        <taxon>Pseudomonadati</taxon>
        <taxon>Pseudomonadota</taxon>
        <taxon>Alphaproteobacteria</taxon>
        <taxon>Rhodobacterales</taxon>
        <taxon>Roseobacteraceae</taxon>
        <taxon>Jannaschia</taxon>
    </lineage>
</organism>
<proteinExistence type="inferred from homology"/>
<dbReference type="InterPro" id="IPR044946">
    <property type="entry name" value="Restrct_endonuc_typeI_TRD_sf"/>
</dbReference>
<protein>
    <submittedName>
        <fullName evidence="5">Putative nucleotidyltransferases</fullName>
    </submittedName>
</protein>
<comment type="similarity">
    <text evidence="1">Belongs to the type-I restriction system S methylase family.</text>
</comment>
<keyword evidence="3" id="KW-0238">DNA-binding</keyword>
<accession>A0A0M7BAN3</accession>
<dbReference type="Proteomes" id="UP000049455">
    <property type="component" value="Unassembled WGS sequence"/>
</dbReference>
<keyword evidence="5" id="KW-0808">Transferase</keyword>
<dbReference type="Gene3D" id="3.90.220.20">
    <property type="entry name" value="DNA methylase specificity domains"/>
    <property type="match status" value="2"/>
</dbReference>
<dbReference type="RefSeq" id="WP_083480483.1">
    <property type="nucleotide sequence ID" value="NZ_CYPR01000145.1"/>
</dbReference>
<keyword evidence="6" id="KW-1185">Reference proteome</keyword>
<dbReference type="GO" id="GO:0016740">
    <property type="term" value="F:transferase activity"/>
    <property type="evidence" value="ECO:0007669"/>
    <property type="project" value="UniProtKB-KW"/>
</dbReference>
<dbReference type="AlphaFoldDB" id="A0A0M7BAN3"/>
<dbReference type="InterPro" id="IPR052021">
    <property type="entry name" value="Type-I_RS_S_subunit"/>
</dbReference>
<dbReference type="GO" id="GO:0009307">
    <property type="term" value="P:DNA restriction-modification system"/>
    <property type="evidence" value="ECO:0007669"/>
    <property type="project" value="UniProtKB-KW"/>
</dbReference>